<comment type="caution">
    <text evidence="1">The sequence shown here is derived from an EMBL/GenBank/DDBJ whole genome shotgun (WGS) entry which is preliminary data.</text>
</comment>
<name>A0A918BNA9_9ACTN</name>
<protein>
    <recommendedName>
        <fullName evidence="3">Transcriptional regulator</fullName>
    </recommendedName>
</protein>
<evidence type="ECO:0000313" key="2">
    <source>
        <dbReference type="Proteomes" id="UP000620156"/>
    </source>
</evidence>
<reference evidence="1" key="1">
    <citation type="journal article" date="2014" name="Int. J. Syst. Evol. Microbiol.">
        <title>Complete genome sequence of Corynebacterium casei LMG S-19264T (=DSM 44701T), isolated from a smear-ripened cheese.</title>
        <authorList>
            <consortium name="US DOE Joint Genome Institute (JGI-PGF)"/>
            <person name="Walter F."/>
            <person name="Albersmeier A."/>
            <person name="Kalinowski J."/>
            <person name="Ruckert C."/>
        </authorList>
    </citation>
    <scope>NUCLEOTIDE SEQUENCE</scope>
    <source>
        <strain evidence="1">JCM 3131</strain>
    </source>
</reference>
<dbReference type="RefSeq" id="WP_189219981.1">
    <property type="nucleotide sequence ID" value="NZ_BMQK01000019.1"/>
</dbReference>
<reference evidence="1" key="2">
    <citation type="submission" date="2020-09" db="EMBL/GenBank/DDBJ databases">
        <authorList>
            <person name="Sun Q."/>
            <person name="Ohkuma M."/>
        </authorList>
    </citation>
    <scope>NUCLEOTIDE SEQUENCE</scope>
    <source>
        <strain evidence="1">JCM 3131</strain>
    </source>
</reference>
<dbReference type="EMBL" id="BMQK01000019">
    <property type="protein sequence ID" value="GGQ81864.1"/>
    <property type="molecule type" value="Genomic_DNA"/>
</dbReference>
<keyword evidence="2" id="KW-1185">Reference proteome</keyword>
<accession>A0A918BNA9</accession>
<proteinExistence type="predicted"/>
<dbReference type="AlphaFoldDB" id="A0A918BNA9"/>
<evidence type="ECO:0000313" key="1">
    <source>
        <dbReference type="EMBL" id="GGQ81864.1"/>
    </source>
</evidence>
<gene>
    <name evidence="1" type="ORF">GCM10010145_59310</name>
</gene>
<dbReference type="Proteomes" id="UP000620156">
    <property type="component" value="Unassembled WGS sequence"/>
</dbReference>
<sequence length="213" mass="23847">MSHKRLAHRLNHICQSHGITSEYTHTSVANWCRRGVRPRWPVPRHLCDVLSEGLGRPVSPEEIGMDRPGHLDQDSGLDFPRDQRDAITEASSYWSTLNRRTFLASSPFVASAFSDPVTRWLVNPTEPLAPSSGRITVGPLHIRELRAAADSARLWDSRFGGATWKSPSLTAYLYERVTPLLGGRYTERDGRDLFSVTAEMARLGSVAKVDLVR</sequence>
<evidence type="ECO:0008006" key="3">
    <source>
        <dbReference type="Google" id="ProtNLM"/>
    </source>
</evidence>
<organism evidence="1 2">
    <name type="scientific">Streptomyces ruber</name>
    <dbReference type="NCBI Taxonomy" id="83378"/>
    <lineage>
        <taxon>Bacteria</taxon>
        <taxon>Bacillati</taxon>
        <taxon>Actinomycetota</taxon>
        <taxon>Actinomycetes</taxon>
        <taxon>Kitasatosporales</taxon>
        <taxon>Streptomycetaceae</taxon>
        <taxon>Streptomyces</taxon>
    </lineage>
</organism>